<dbReference type="RefSeq" id="WP_092834366.1">
    <property type="nucleotide sequence ID" value="NZ_CP028290.1"/>
</dbReference>
<gene>
    <name evidence="4" type="ORF">SAMN04489708_110160</name>
</gene>
<comment type="similarity">
    <text evidence="1">Belongs to the nitroreductase family.</text>
</comment>
<evidence type="ECO:0000313" key="4">
    <source>
        <dbReference type="EMBL" id="SDP31079.1"/>
    </source>
</evidence>
<evidence type="ECO:0000256" key="2">
    <source>
        <dbReference type="ARBA" id="ARBA00023002"/>
    </source>
</evidence>
<dbReference type="Gene3D" id="3.40.109.10">
    <property type="entry name" value="NADH Oxidase"/>
    <property type="match status" value="1"/>
</dbReference>
<feature type="domain" description="Nitroreductase" evidence="3">
    <location>
        <begin position="10"/>
        <end position="184"/>
    </location>
</feature>
<accession>A0A1H0RNV7</accession>
<protein>
    <submittedName>
        <fullName evidence="4">Nitroreductase</fullName>
    </submittedName>
</protein>
<evidence type="ECO:0000259" key="3">
    <source>
        <dbReference type="Pfam" id="PF00881"/>
    </source>
</evidence>
<name>A0A1H0RNV7_9BURK</name>
<dbReference type="Proteomes" id="UP000199317">
    <property type="component" value="Unassembled WGS sequence"/>
</dbReference>
<dbReference type="InterPro" id="IPR000415">
    <property type="entry name" value="Nitroreductase-like"/>
</dbReference>
<keyword evidence="2" id="KW-0560">Oxidoreductase</keyword>
<proteinExistence type="inferred from homology"/>
<sequence length="205" mass="22699">MSEAVIRTIEEQRTTNLFDPTFRLPDSEIAELVRLATLAPTSFNFQNWRFIAVRTPEAQARLRKISWDQAKITDAAVTFIVTGHAPDFVALADRLTPAVTAGFFPAAMIPGWQGAAKSLYHEQPQRARDEAVRTATFGAMTLIHAAHAKGWGTAPMIGFDAEAVASEFGLREGEIPVLLLSVGRALPENWPRKPRRPIHEVMELV</sequence>
<evidence type="ECO:0000313" key="5">
    <source>
        <dbReference type="Proteomes" id="UP000199317"/>
    </source>
</evidence>
<evidence type="ECO:0000256" key="1">
    <source>
        <dbReference type="ARBA" id="ARBA00007118"/>
    </source>
</evidence>
<dbReference type="PANTHER" id="PTHR43673">
    <property type="entry name" value="NAD(P)H NITROREDUCTASE YDGI-RELATED"/>
    <property type="match status" value="1"/>
</dbReference>
<dbReference type="EMBL" id="FNJL01000010">
    <property type="protein sequence ID" value="SDP31079.1"/>
    <property type="molecule type" value="Genomic_DNA"/>
</dbReference>
<dbReference type="AlphaFoldDB" id="A0A1H0RNV7"/>
<dbReference type="OrthoDB" id="9784375at2"/>
<keyword evidence="5" id="KW-1185">Reference proteome</keyword>
<dbReference type="InterPro" id="IPR029479">
    <property type="entry name" value="Nitroreductase"/>
</dbReference>
<dbReference type="PANTHER" id="PTHR43673:SF12">
    <property type="entry name" value="PROTEIN DRGA"/>
    <property type="match status" value="1"/>
</dbReference>
<dbReference type="GO" id="GO:0016491">
    <property type="term" value="F:oxidoreductase activity"/>
    <property type="evidence" value="ECO:0007669"/>
    <property type="project" value="UniProtKB-KW"/>
</dbReference>
<dbReference type="SUPFAM" id="SSF55469">
    <property type="entry name" value="FMN-dependent nitroreductase-like"/>
    <property type="match status" value="1"/>
</dbReference>
<reference evidence="5" key="1">
    <citation type="submission" date="2016-10" db="EMBL/GenBank/DDBJ databases">
        <authorList>
            <person name="Varghese N."/>
            <person name="Submissions S."/>
        </authorList>
    </citation>
    <scope>NUCLEOTIDE SEQUENCE [LARGE SCALE GENOMIC DNA]</scope>
    <source>
        <strain evidence="5">DSM 17101</strain>
    </source>
</reference>
<dbReference type="Pfam" id="PF00881">
    <property type="entry name" value="Nitroreductase"/>
    <property type="match status" value="1"/>
</dbReference>
<organism evidence="4 5">
    <name type="scientific">Paracidovorax cattleyae</name>
    <dbReference type="NCBI Taxonomy" id="80868"/>
    <lineage>
        <taxon>Bacteria</taxon>
        <taxon>Pseudomonadati</taxon>
        <taxon>Pseudomonadota</taxon>
        <taxon>Betaproteobacteria</taxon>
        <taxon>Burkholderiales</taxon>
        <taxon>Comamonadaceae</taxon>
        <taxon>Paracidovorax</taxon>
    </lineage>
</organism>